<evidence type="ECO:0000256" key="3">
    <source>
        <dbReference type="ARBA" id="ARBA00022561"/>
    </source>
</evidence>
<dbReference type="Proteomes" id="UP000503360">
    <property type="component" value="Segment"/>
</dbReference>
<keyword evidence="4 9" id="KW-0946">Virion</keyword>
<dbReference type="EMBL" id="MG604920">
    <property type="protein sequence ID" value="AVV48075.1"/>
    <property type="molecule type" value="Viral_cRNA"/>
</dbReference>
<evidence type="ECO:0000256" key="1">
    <source>
        <dbReference type="ARBA" id="ARBA00014389"/>
    </source>
</evidence>
<keyword evidence="12" id="KW-1185">Reference proteome</keyword>
<proteinExistence type="inferred from homology"/>
<evidence type="ECO:0000256" key="10">
    <source>
        <dbReference type="SAM" id="MobiDB-lite"/>
    </source>
</evidence>
<evidence type="ECO:0000256" key="9">
    <source>
        <dbReference type="RuleBase" id="RU369108"/>
    </source>
</evidence>
<dbReference type="GO" id="GO:1990904">
    <property type="term" value="C:ribonucleoprotein complex"/>
    <property type="evidence" value="ECO:0007669"/>
    <property type="project" value="UniProtKB-UniRule"/>
</dbReference>
<feature type="region of interest" description="Disordered" evidence="10">
    <location>
        <begin position="453"/>
        <end position="544"/>
    </location>
</feature>
<dbReference type="KEGG" id="vg:65102051"/>
<dbReference type="GO" id="GO:0019029">
    <property type="term" value="C:helical viral capsid"/>
    <property type="evidence" value="ECO:0007669"/>
    <property type="project" value="UniProtKB-UniRule"/>
</dbReference>
<feature type="compositionally biased region" description="Low complexity" evidence="10">
    <location>
        <begin position="506"/>
        <end position="520"/>
    </location>
</feature>
<dbReference type="GeneID" id="65102051"/>
<evidence type="ECO:0000256" key="8">
    <source>
        <dbReference type="ARBA" id="ARBA00033344"/>
    </source>
</evidence>
<organism evidence="11">
    <name type="scientific">Wheat yellow striate virus</name>
    <dbReference type="NCBI Taxonomy" id="2152660"/>
    <lineage>
        <taxon>Viruses</taxon>
        <taxon>Riboviria</taxon>
        <taxon>Orthornavirae</taxon>
        <taxon>Negarnaviricota</taxon>
        <taxon>Haploviricotina</taxon>
        <taxon>Monjiviricetes</taxon>
        <taxon>Mononegavirales</taxon>
        <taxon>Rhabdoviridae</taxon>
        <taxon>Betarhabdovirinae</taxon>
        <taxon>Alphanucleorhabdovirus</taxon>
        <taxon>Alphanucleorhabdovirus tritici</taxon>
    </lineage>
</organism>
<dbReference type="InterPro" id="IPR004902">
    <property type="entry name" value="Rhabdo_ncap_2"/>
</dbReference>
<evidence type="ECO:0000256" key="5">
    <source>
        <dbReference type="ARBA" id="ARBA00022884"/>
    </source>
</evidence>
<dbReference type="GO" id="GO:0019013">
    <property type="term" value="C:viral nucleocapsid"/>
    <property type="evidence" value="ECO:0007669"/>
    <property type="project" value="UniProtKB-UniRule"/>
</dbReference>
<evidence type="ECO:0000313" key="11">
    <source>
        <dbReference type="EMBL" id="AVV48075.1"/>
    </source>
</evidence>
<dbReference type="RefSeq" id="YP_010086812.1">
    <property type="nucleotide sequence ID" value="NC_055484.1"/>
</dbReference>
<feature type="compositionally biased region" description="Pro residues" evidence="10">
    <location>
        <begin position="496"/>
        <end position="505"/>
    </location>
</feature>
<evidence type="ECO:0000313" key="12">
    <source>
        <dbReference type="Proteomes" id="UP000503360"/>
    </source>
</evidence>
<evidence type="ECO:0000256" key="7">
    <source>
        <dbReference type="ARBA" id="ARBA00023274"/>
    </source>
</evidence>
<feature type="compositionally biased region" description="Pro residues" evidence="10">
    <location>
        <begin position="457"/>
        <end position="466"/>
    </location>
</feature>
<keyword evidence="5 9" id="KW-0694">RNA-binding</keyword>
<keyword evidence="9" id="KW-1035">Host cytoplasm</keyword>
<evidence type="ECO:0000256" key="4">
    <source>
        <dbReference type="ARBA" id="ARBA00022844"/>
    </source>
</evidence>
<evidence type="ECO:0000256" key="6">
    <source>
        <dbReference type="ARBA" id="ARBA00023086"/>
    </source>
</evidence>
<keyword evidence="3 9" id="KW-0167">Capsid protein</keyword>
<dbReference type="GO" id="GO:0003723">
    <property type="term" value="F:RNA binding"/>
    <property type="evidence" value="ECO:0007669"/>
    <property type="project" value="UniProtKB-UniRule"/>
</dbReference>
<keyword evidence="6 9" id="KW-0543">Viral nucleoprotein</keyword>
<feature type="compositionally biased region" description="Gly residues" evidence="10">
    <location>
        <begin position="468"/>
        <end position="478"/>
    </location>
</feature>
<evidence type="ECO:0000256" key="2">
    <source>
        <dbReference type="ARBA" id="ARBA00022497"/>
    </source>
</evidence>
<accession>A0A2R4K2H4</accession>
<feature type="compositionally biased region" description="Basic residues" evidence="10">
    <location>
        <begin position="13"/>
        <end position="28"/>
    </location>
</feature>
<name>A0A2R4K2H4_9RHAB</name>
<dbReference type="Pfam" id="PF03216">
    <property type="entry name" value="Rhabdo_ncap_2"/>
    <property type="match status" value="1"/>
</dbReference>
<comment type="subunit">
    <text evidence="9">Homomultimerizes to form the nucleocapsid. Binds to viral genomic RNA.</text>
</comment>
<keyword evidence="2 9" id="KW-1139">Helical capsid protein</keyword>
<protein>
    <recommendedName>
        <fullName evidence="1 9">Nucleoprotein</fullName>
        <shortName evidence="9">NP</shortName>
        <shortName evidence="9">Protein N</shortName>
    </recommendedName>
    <alternativeName>
        <fullName evidence="8 9">Nucleocapsid protein</fullName>
    </alternativeName>
</protein>
<comment type="function">
    <text evidence="9">Encapsidates the genome, protecting it from nucleases. The encapsidated genomic RNA is termed the nucleocapsid (NC) and serves as template for viral transcription and replication.</text>
</comment>
<comment type="subcellular location">
    <subcellularLocation>
        <location evidence="9">Virion</location>
    </subcellularLocation>
    <subcellularLocation>
        <location evidence="9">Host cytoplasm</location>
    </subcellularLocation>
</comment>
<comment type="similarity">
    <text evidence="9">Belongs to the nucleorhabdovirus nucleocapsid protein family.</text>
</comment>
<reference evidence="11" key="1">
    <citation type="journal article" date="2018" name="Front. Microbiol.">
        <title>Identification and Characterization of Wheat Yellow Striate Virus, a Novel Leafhopper-Transmitted Nucleorhabdovirus Infecting Wheat.</title>
        <authorList>
            <person name="Liu Y."/>
            <person name="Du Z."/>
            <person name="Wang H."/>
            <person name="Zhang S."/>
            <person name="Cao M."/>
            <person name="Wang X."/>
        </authorList>
    </citation>
    <scope>NUCLEOTIDE SEQUENCE [LARGE SCALE GENOMIC DNA]</scope>
    <source>
        <strain evidence="11">SX-HC</strain>
    </source>
</reference>
<feature type="region of interest" description="Disordered" evidence="10">
    <location>
        <begin position="1"/>
        <end position="28"/>
    </location>
</feature>
<sequence>MDTSLSGSQKYLGPRKRRHIPNHGKNITHRQGASCSSISHFKNPNNNFTGTMAQNPNVANYANAAPLPRFEGLGDRENLAPIGNEAVEIPYQKEAYLAWINEGRVFQVNQLTDEQMIQMWETVKTSMQGNTFSEQHMRDIVQMACNLKGVDPATKPLYRQYEMPENGRWADAPSQDPIFSGQQVAGVIVPLQEAQPLVEDVSGKARAIGFICGFLLRFIVKTEEHLNNSLANLKLQFSRIYGVQSATINQWNPTTTWASRIKLAFDTYLTLRATVALHVALADGNLNADNVNFGLCRMLVFQHLELSGLQLYKMTMTLISHLNLISPAKFLSWVYDPLAEKPITQIYTIATTHDTRDRQDQKHWKYAKLARGQYWLDTTVKRNQFFAYVLADLEVRYGLGGKTEYSNPKRMKALDGTPVETRNDAESVAAAFQQMYRVIEDEKRREAGAAFRLARGMPPPPNPPPAAGGQGGGVGAQGLGNVQAPPGAGGQVIPPGNLPPPPAAPPAGAAGQAPGQQDQQINPPGQVPMDLDQRARDAAALGLV</sequence>
<keyword evidence="7 9" id="KW-0687">Ribonucleoprotein</keyword>
<dbReference type="GO" id="GO:0030430">
    <property type="term" value="C:host cell cytoplasm"/>
    <property type="evidence" value="ECO:0007669"/>
    <property type="project" value="UniProtKB-SubCell"/>
</dbReference>